<sequence>MLSGTLLPTKSLSRTLDRSMMPSSDGQRDIRPDFIHYEPVPLGVPTITRPDLGLRISADVPIPRDPLIQPDELLEDSDAYRPPSPLAPLSANDVEDAAMTRQFQTSEEEQKNERIEYEQGIQQQIKKIDARTTVLDRKAGNTQVQTSADETPEHPGNVERSEEADNESINDIVGQTHAIGDGNLQLSSVAPVTREIATMEETPVANTRSARHASITTSVSPANASAEALNSPQAPSQRSVSSAQSSTKGRRKTFATQSNTLLSWVIPVSRQPSENGNTPQPLQPSPSHSAPLPIPSSSNRSTPRLPQPSSRNSTPRPAAQGTSAAASPSPDHCP</sequence>
<organism evidence="2 3">
    <name type="scientific">Periconia macrospinosa</name>
    <dbReference type="NCBI Taxonomy" id="97972"/>
    <lineage>
        <taxon>Eukaryota</taxon>
        <taxon>Fungi</taxon>
        <taxon>Dikarya</taxon>
        <taxon>Ascomycota</taxon>
        <taxon>Pezizomycotina</taxon>
        <taxon>Dothideomycetes</taxon>
        <taxon>Pleosporomycetidae</taxon>
        <taxon>Pleosporales</taxon>
        <taxon>Massarineae</taxon>
        <taxon>Periconiaceae</taxon>
        <taxon>Periconia</taxon>
    </lineage>
</organism>
<feature type="region of interest" description="Disordered" evidence="1">
    <location>
        <begin position="137"/>
        <end position="166"/>
    </location>
</feature>
<evidence type="ECO:0000313" key="2">
    <source>
        <dbReference type="EMBL" id="PVH90966.1"/>
    </source>
</evidence>
<dbReference type="OrthoDB" id="5369347at2759"/>
<keyword evidence="3" id="KW-1185">Reference proteome</keyword>
<feature type="compositionally biased region" description="Polar residues" evidence="1">
    <location>
        <begin position="270"/>
        <end position="288"/>
    </location>
</feature>
<feature type="region of interest" description="Disordered" evidence="1">
    <location>
        <begin position="75"/>
        <end position="95"/>
    </location>
</feature>
<evidence type="ECO:0000256" key="1">
    <source>
        <dbReference type="SAM" id="MobiDB-lite"/>
    </source>
</evidence>
<gene>
    <name evidence="2" type="ORF">DM02DRAFT_664474</name>
</gene>
<protein>
    <submittedName>
        <fullName evidence="2">Uncharacterized protein</fullName>
    </submittedName>
</protein>
<evidence type="ECO:0000313" key="3">
    <source>
        <dbReference type="Proteomes" id="UP000244855"/>
    </source>
</evidence>
<dbReference type="Proteomes" id="UP000244855">
    <property type="component" value="Unassembled WGS sequence"/>
</dbReference>
<feature type="region of interest" description="Disordered" evidence="1">
    <location>
        <begin position="270"/>
        <end position="334"/>
    </location>
</feature>
<feature type="compositionally biased region" description="Polar residues" evidence="1">
    <location>
        <begin position="1"/>
        <end position="14"/>
    </location>
</feature>
<accession>A0A2V1CYZ6</accession>
<dbReference type="AlphaFoldDB" id="A0A2V1CYZ6"/>
<feature type="compositionally biased region" description="Polar residues" evidence="1">
    <location>
        <begin position="295"/>
        <end position="326"/>
    </location>
</feature>
<proteinExistence type="predicted"/>
<feature type="compositionally biased region" description="Basic and acidic residues" evidence="1">
    <location>
        <begin position="151"/>
        <end position="163"/>
    </location>
</feature>
<feature type="compositionally biased region" description="Low complexity" evidence="1">
    <location>
        <begin position="231"/>
        <end position="246"/>
    </location>
</feature>
<feature type="region of interest" description="Disordered" evidence="1">
    <location>
        <begin position="200"/>
        <end position="258"/>
    </location>
</feature>
<dbReference type="EMBL" id="KZ806013">
    <property type="protein sequence ID" value="PVH90966.1"/>
    <property type="molecule type" value="Genomic_DNA"/>
</dbReference>
<feature type="compositionally biased region" description="Polar residues" evidence="1">
    <location>
        <begin position="140"/>
        <end position="149"/>
    </location>
</feature>
<reference evidence="2 3" key="1">
    <citation type="journal article" date="2018" name="Sci. Rep.">
        <title>Comparative genomics provides insights into the lifestyle and reveals functional heterogeneity of dark septate endophytic fungi.</title>
        <authorList>
            <person name="Knapp D.G."/>
            <person name="Nemeth J.B."/>
            <person name="Barry K."/>
            <person name="Hainaut M."/>
            <person name="Henrissat B."/>
            <person name="Johnson J."/>
            <person name="Kuo A."/>
            <person name="Lim J.H.P."/>
            <person name="Lipzen A."/>
            <person name="Nolan M."/>
            <person name="Ohm R.A."/>
            <person name="Tamas L."/>
            <person name="Grigoriev I.V."/>
            <person name="Spatafora J.W."/>
            <person name="Nagy L.G."/>
            <person name="Kovacs G.M."/>
        </authorList>
    </citation>
    <scope>NUCLEOTIDE SEQUENCE [LARGE SCALE GENOMIC DNA]</scope>
    <source>
        <strain evidence="2 3">DSE2036</strain>
    </source>
</reference>
<name>A0A2V1CYZ6_9PLEO</name>
<feature type="region of interest" description="Disordered" evidence="1">
    <location>
        <begin position="1"/>
        <end position="31"/>
    </location>
</feature>
<feature type="compositionally biased region" description="Polar residues" evidence="1">
    <location>
        <begin position="204"/>
        <end position="223"/>
    </location>
</feature>